<evidence type="ECO:0000256" key="12">
    <source>
        <dbReference type="RuleBase" id="RU000461"/>
    </source>
</evidence>
<keyword evidence="15" id="KW-1185">Reference proteome</keyword>
<dbReference type="InterPro" id="IPR036396">
    <property type="entry name" value="Cyt_P450_sf"/>
</dbReference>
<evidence type="ECO:0000256" key="3">
    <source>
        <dbReference type="ARBA" id="ARBA00022617"/>
    </source>
</evidence>
<comment type="similarity">
    <text evidence="2 12">Belongs to the cytochrome P450 family.</text>
</comment>
<proteinExistence type="inferred from homology"/>
<evidence type="ECO:0000256" key="8">
    <source>
        <dbReference type="ARBA" id="ARBA00023004"/>
    </source>
</evidence>
<gene>
    <name evidence="14" type="ORF">J5N97_016953</name>
</gene>
<dbReference type="PROSITE" id="PS00086">
    <property type="entry name" value="CYTOCHROME_P450"/>
    <property type="match status" value="1"/>
</dbReference>
<keyword evidence="5 11" id="KW-0479">Metal-binding</keyword>
<comment type="subcellular location">
    <subcellularLocation>
        <location evidence="1">Membrane</location>
        <topology evidence="1">Single-pass membrane protein</topology>
    </subcellularLocation>
</comment>
<evidence type="ECO:0000256" key="1">
    <source>
        <dbReference type="ARBA" id="ARBA00004167"/>
    </source>
</evidence>
<evidence type="ECO:0000256" key="6">
    <source>
        <dbReference type="ARBA" id="ARBA00022989"/>
    </source>
</evidence>
<keyword evidence="4 13" id="KW-0812">Transmembrane</keyword>
<dbReference type="OrthoDB" id="1470350at2759"/>
<dbReference type="PANTHER" id="PTHR24282:SF148">
    <property type="entry name" value="CYTOCHROME P450 72A15-LIKE"/>
    <property type="match status" value="1"/>
</dbReference>
<dbReference type="AlphaFoldDB" id="A0A9D5HG47"/>
<evidence type="ECO:0000256" key="2">
    <source>
        <dbReference type="ARBA" id="ARBA00010617"/>
    </source>
</evidence>
<dbReference type="GO" id="GO:0016705">
    <property type="term" value="F:oxidoreductase activity, acting on paired donors, with incorporation or reduction of molecular oxygen"/>
    <property type="evidence" value="ECO:0007669"/>
    <property type="project" value="InterPro"/>
</dbReference>
<evidence type="ECO:0008006" key="16">
    <source>
        <dbReference type="Google" id="ProtNLM"/>
    </source>
</evidence>
<protein>
    <recommendedName>
        <fullName evidence="16">Cytochrome P450</fullName>
    </recommendedName>
</protein>
<dbReference type="EMBL" id="JAGGNH010000004">
    <property type="protein sequence ID" value="KAJ0974988.1"/>
    <property type="molecule type" value="Genomic_DNA"/>
</dbReference>
<evidence type="ECO:0000256" key="4">
    <source>
        <dbReference type="ARBA" id="ARBA00022692"/>
    </source>
</evidence>
<dbReference type="Pfam" id="PF00067">
    <property type="entry name" value="p450"/>
    <property type="match status" value="1"/>
</dbReference>
<dbReference type="PANTHER" id="PTHR24282">
    <property type="entry name" value="CYTOCHROME P450 FAMILY MEMBER"/>
    <property type="match status" value="1"/>
</dbReference>
<evidence type="ECO:0000313" key="14">
    <source>
        <dbReference type="EMBL" id="KAJ0974988.1"/>
    </source>
</evidence>
<keyword evidence="6 13" id="KW-1133">Transmembrane helix</keyword>
<keyword evidence="8 11" id="KW-0408">Iron</keyword>
<feature type="transmembrane region" description="Helical" evidence="13">
    <location>
        <begin position="6"/>
        <end position="30"/>
    </location>
</feature>
<dbReference type="FunFam" id="1.10.630.10:FF:000029">
    <property type="entry name" value="Cytochrome P450 734A1"/>
    <property type="match status" value="1"/>
</dbReference>
<keyword evidence="3 11" id="KW-0349">Heme</keyword>
<dbReference type="GO" id="GO:0016020">
    <property type="term" value="C:membrane"/>
    <property type="evidence" value="ECO:0007669"/>
    <property type="project" value="UniProtKB-SubCell"/>
</dbReference>
<organism evidence="14 15">
    <name type="scientific">Dioscorea zingiberensis</name>
    <dbReference type="NCBI Taxonomy" id="325984"/>
    <lineage>
        <taxon>Eukaryota</taxon>
        <taxon>Viridiplantae</taxon>
        <taxon>Streptophyta</taxon>
        <taxon>Embryophyta</taxon>
        <taxon>Tracheophyta</taxon>
        <taxon>Spermatophyta</taxon>
        <taxon>Magnoliopsida</taxon>
        <taxon>Liliopsida</taxon>
        <taxon>Dioscoreales</taxon>
        <taxon>Dioscoreaceae</taxon>
        <taxon>Dioscorea</taxon>
    </lineage>
</organism>
<evidence type="ECO:0000256" key="7">
    <source>
        <dbReference type="ARBA" id="ARBA00023002"/>
    </source>
</evidence>
<evidence type="ECO:0000256" key="11">
    <source>
        <dbReference type="PIRSR" id="PIRSR602401-1"/>
    </source>
</evidence>
<dbReference type="InterPro" id="IPR002401">
    <property type="entry name" value="Cyt_P450_E_grp-I"/>
</dbReference>
<dbReference type="PRINTS" id="PR00385">
    <property type="entry name" value="P450"/>
</dbReference>
<comment type="cofactor">
    <cofactor evidence="11">
        <name>heme</name>
        <dbReference type="ChEBI" id="CHEBI:30413"/>
    </cofactor>
</comment>
<evidence type="ECO:0000313" key="15">
    <source>
        <dbReference type="Proteomes" id="UP001085076"/>
    </source>
</evidence>
<reference evidence="14" key="1">
    <citation type="submission" date="2021-03" db="EMBL/GenBank/DDBJ databases">
        <authorList>
            <person name="Li Z."/>
            <person name="Yang C."/>
        </authorList>
    </citation>
    <scope>NUCLEOTIDE SEQUENCE</scope>
    <source>
        <strain evidence="14">Dzin_1.0</strain>
        <tissue evidence="14">Leaf</tissue>
    </source>
</reference>
<dbReference type="Proteomes" id="UP001085076">
    <property type="component" value="Miscellaneous, Linkage group lg04"/>
</dbReference>
<dbReference type="SUPFAM" id="SSF48264">
    <property type="entry name" value="Cytochrome P450"/>
    <property type="match status" value="1"/>
</dbReference>
<dbReference type="InterPro" id="IPR017972">
    <property type="entry name" value="Cyt_P450_CS"/>
</dbReference>
<dbReference type="Gene3D" id="1.10.630.10">
    <property type="entry name" value="Cytochrome P450"/>
    <property type="match status" value="1"/>
</dbReference>
<dbReference type="GO" id="GO:0008202">
    <property type="term" value="P:steroid metabolic process"/>
    <property type="evidence" value="ECO:0007669"/>
    <property type="project" value="UniProtKB-ARBA"/>
</dbReference>
<dbReference type="GO" id="GO:0004497">
    <property type="term" value="F:monooxygenase activity"/>
    <property type="evidence" value="ECO:0007669"/>
    <property type="project" value="UniProtKB-KW"/>
</dbReference>
<keyword evidence="9 12" id="KW-0503">Monooxygenase</keyword>
<feature type="binding site" description="axial binding residue" evidence="11">
    <location>
        <position position="467"/>
    </location>
    <ligand>
        <name>heme</name>
        <dbReference type="ChEBI" id="CHEBI:30413"/>
    </ligand>
    <ligandPart>
        <name>Fe</name>
        <dbReference type="ChEBI" id="CHEBI:18248"/>
    </ligandPart>
</feature>
<keyword evidence="7 12" id="KW-0560">Oxidoreductase</keyword>
<evidence type="ECO:0000256" key="9">
    <source>
        <dbReference type="ARBA" id="ARBA00023033"/>
    </source>
</evidence>
<dbReference type="InterPro" id="IPR001128">
    <property type="entry name" value="Cyt_P450"/>
</dbReference>
<evidence type="ECO:0000256" key="13">
    <source>
        <dbReference type="SAM" id="Phobius"/>
    </source>
</evidence>
<dbReference type="PRINTS" id="PR00463">
    <property type="entry name" value="EP450I"/>
</dbReference>
<name>A0A9D5HG47_9LILI</name>
<reference evidence="14" key="2">
    <citation type="journal article" date="2022" name="Hortic Res">
        <title>The genome of Dioscorea zingiberensis sheds light on the biosynthesis, origin and evolution of the medicinally important diosgenin saponins.</title>
        <authorList>
            <person name="Li Y."/>
            <person name="Tan C."/>
            <person name="Li Z."/>
            <person name="Guo J."/>
            <person name="Li S."/>
            <person name="Chen X."/>
            <person name="Wang C."/>
            <person name="Dai X."/>
            <person name="Yang H."/>
            <person name="Song W."/>
            <person name="Hou L."/>
            <person name="Xu J."/>
            <person name="Tong Z."/>
            <person name="Xu A."/>
            <person name="Yuan X."/>
            <person name="Wang W."/>
            <person name="Yang Q."/>
            <person name="Chen L."/>
            <person name="Sun Z."/>
            <person name="Wang K."/>
            <person name="Pan B."/>
            <person name="Chen J."/>
            <person name="Bao Y."/>
            <person name="Liu F."/>
            <person name="Qi X."/>
            <person name="Gang D.R."/>
            <person name="Wen J."/>
            <person name="Li J."/>
        </authorList>
    </citation>
    <scope>NUCLEOTIDE SEQUENCE</scope>
    <source>
        <strain evidence="14">Dzin_1.0</strain>
    </source>
</reference>
<accession>A0A9D5HG47</accession>
<dbReference type="InterPro" id="IPR050665">
    <property type="entry name" value="Cytochrome_P450_Monooxygen"/>
</dbReference>
<keyword evidence="10 13" id="KW-0472">Membrane</keyword>
<sequence>MEPSFISMAATLSSLLLLYCALTVVHVVWWRPRMIEKQLKKQGIKGRPYKVLRGDLSDIVKIMKEALSKPMELHHHISPRALPFVHSTVEQFGKLSIIWYGKNPRIIIQDVELIKEVLANKNGNFLKPLLNPLQRLLAEGVSLVEGDKWVQHRNILNPAFHLAKLKGMVPAFCTSCSEMISKWEMLFGPEGSCELDVWIELKALTADVISRTAFGSNYREGQKVFEFQQEQIQLMMEASWIPYIPGFRFLPTKKNRRRYYLDNEIKAIIRSLIHKKEKSMEVGESGGEDLLSLLLQSNHNVHENAANGLKLEGLTIDEVIEECKLFYFAGHDTTSSLLTWTLILLSMYPAWQTRAREEVHRICGKNMPDYESIGQFKIVTMILHEVLRLYPPVTGQYRHVYHETKLGELSLPAGVDLFVPSLLVYHDPEIWGEDCKEFNPQRFSEGVLKATKNQFVYFPFGFGQRTCIGQNFAMIEAKIALAMMLQHFSFDLSPSYAHCPYSLITLQPQHGAQLIVHRL</sequence>
<comment type="caution">
    <text evidence="14">The sequence shown here is derived from an EMBL/GenBank/DDBJ whole genome shotgun (WGS) entry which is preliminary data.</text>
</comment>
<evidence type="ECO:0000256" key="5">
    <source>
        <dbReference type="ARBA" id="ARBA00022723"/>
    </source>
</evidence>
<dbReference type="GO" id="GO:0020037">
    <property type="term" value="F:heme binding"/>
    <property type="evidence" value="ECO:0007669"/>
    <property type="project" value="InterPro"/>
</dbReference>
<evidence type="ECO:0000256" key="10">
    <source>
        <dbReference type="ARBA" id="ARBA00023136"/>
    </source>
</evidence>
<dbReference type="GO" id="GO:0005506">
    <property type="term" value="F:iron ion binding"/>
    <property type="evidence" value="ECO:0007669"/>
    <property type="project" value="InterPro"/>
</dbReference>